<evidence type="ECO:0000259" key="3">
    <source>
        <dbReference type="Pfam" id="PF14432"/>
    </source>
</evidence>
<evidence type="ECO:0000256" key="2">
    <source>
        <dbReference type="PROSITE-ProRule" id="PRU00708"/>
    </source>
</evidence>
<dbReference type="PANTHER" id="PTHR47926">
    <property type="entry name" value="PENTATRICOPEPTIDE REPEAT-CONTAINING PROTEIN"/>
    <property type="match status" value="1"/>
</dbReference>
<dbReference type="GO" id="GO:0008270">
    <property type="term" value="F:zinc ion binding"/>
    <property type="evidence" value="ECO:0007669"/>
    <property type="project" value="InterPro"/>
</dbReference>
<accession>A0A5P1EG47</accession>
<evidence type="ECO:0000313" key="5">
    <source>
        <dbReference type="Proteomes" id="UP000243459"/>
    </source>
</evidence>
<name>A0A5P1EG47_ASPOF</name>
<sequence>MGTPCRACSARAAAGVSISRLWAHAFMMNRSGGGGRGKDVLDDVLINNSLLDLYSKCGLSGWLVRFSTGCARDVPSWNSMILGCATHGRVRESLDLFEDLCAADGLKPNSITFVAVLSACKHGGLVNEGRRYFGLMTNELGLEPELEHFGCMVDLLARAGFISEALDVVNEMNCKPDAVIWRCILDACCKKNVGIDLSSSVAQKAIEAGDEHANSGTYVLLSKVYALANRWDDVGSVRKIMSERGIRKEPGCSSIEIDGLVHEFIAGDTSHPQSDEIYAKMGEVEDKLASVGYRPDSSQAPMVAGVEGVKSGSLKFHSERIAIAFGLLNAKKGMPIRVLKNLRVCGDCHTMTKLISRAYDVEIVVRDRTRFHHFKDGSCSCMDYW</sequence>
<feature type="repeat" description="PPR" evidence="2">
    <location>
        <begin position="73"/>
        <end position="108"/>
    </location>
</feature>
<dbReference type="GO" id="GO:0003723">
    <property type="term" value="F:RNA binding"/>
    <property type="evidence" value="ECO:0007669"/>
    <property type="project" value="InterPro"/>
</dbReference>
<protein>
    <recommendedName>
        <fullName evidence="3">DYW domain-containing protein</fullName>
    </recommendedName>
</protein>
<dbReference type="Pfam" id="PF01535">
    <property type="entry name" value="PPR"/>
    <property type="match status" value="1"/>
</dbReference>
<dbReference type="Pfam" id="PF20431">
    <property type="entry name" value="E_motif"/>
    <property type="match status" value="1"/>
</dbReference>
<gene>
    <name evidence="4" type="ORF">A4U43_C07F30430</name>
</gene>
<dbReference type="InterPro" id="IPR046960">
    <property type="entry name" value="PPR_At4g14850-like_plant"/>
</dbReference>
<keyword evidence="5" id="KW-1185">Reference proteome</keyword>
<dbReference type="EMBL" id="CM007387">
    <property type="protein sequence ID" value="ONK64832.1"/>
    <property type="molecule type" value="Genomic_DNA"/>
</dbReference>
<dbReference type="AlphaFoldDB" id="A0A5P1EG47"/>
<dbReference type="NCBIfam" id="TIGR00756">
    <property type="entry name" value="PPR"/>
    <property type="match status" value="1"/>
</dbReference>
<dbReference type="PANTHER" id="PTHR47926:SF508">
    <property type="entry name" value="PENTATRICOPEPTIDE REPEAT-CONTAINING PROTEIN"/>
    <property type="match status" value="1"/>
</dbReference>
<keyword evidence="1" id="KW-0677">Repeat</keyword>
<evidence type="ECO:0000256" key="1">
    <source>
        <dbReference type="ARBA" id="ARBA00022737"/>
    </source>
</evidence>
<dbReference type="InterPro" id="IPR046849">
    <property type="entry name" value="E2_motif"/>
</dbReference>
<dbReference type="Gene3D" id="1.25.40.10">
    <property type="entry name" value="Tetratricopeptide repeat domain"/>
    <property type="match status" value="1"/>
</dbReference>
<dbReference type="InterPro" id="IPR002885">
    <property type="entry name" value="PPR_rpt"/>
</dbReference>
<organism evidence="4 5">
    <name type="scientific">Asparagus officinalis</name>
    <name type="common">Garden asparagus</name>
    <dbReference type="NCBI Taxonomy" id="4686"/>
    <lineage>
        <taxon>Eukaryota</taxon>
        <taxon>Viridiplantae</taxon>
        <taxon>Streptophyta</taxon>
        <taxon>Embryophyta</taxon>
        <taxon>Tracheophyta</taxon>
        <taxon>Spermatophyta</taxon>
        <taxon>Magnoliopsida</taxon>
        <taxon>Liliopsida</taxon>
        <taxon>Asparagales</taxon>
        <taxon>Asparagaceae</taxon>
        <taxon>Asparagoideae</taxon>
        <taxon>Asparagus</taxon>
    </lineage>
</organism>
<evidence type="ECO:0000313" key="4">
    <source>
        <dbReference type="EMBL" id="ONK64832.1"/>
    </source>
</evidence>
<dbReference type="Pfam" id="PF14432">
    <property type="entry name" value="DYW_deaminase"/>
    <property type="match status" value="1"/>
</dbReference>
<dbReference type="GO" id="GO:0009451">
    <property type="term" value="P:RNA modification"/>
    <property type="evidence" value="ECO:0007669"/>
    <property type="project" value="InterPro"/>
</dbReference>
<reference evidence="5" key="1">
    <citation type="journal article" date="2017" name="Nat. Commun.">
        <title>The asparagus genome sheds light on the origin and evolution of a young Y chromosome.</title>
        <authorList>
            <person name="Harkess A."/>
            <person name="Zhou J."/>
            <person name="Xu C."/>
            <person name="Bowers J.E."/>
            <person name="Van der Hulst R."/>
            <person name="Ayyampalayam S."/>
            <person name="Mercati F."/>
            <person name="Riccardi P."/>
            <person name="McKain M.R."/>
            <person name="Kakrana A."/>
            <person name="Tang H."/>
            <person name="Ray J."/>
            <person name="Groenendijk J."/>
            <person name="Arikit S."/>
            <person name="Mathioni S.M."/>
            <person name="Nakano M."/>
            <person name="Shan H."/>
            <person name="Telgmann-Rauber A."/>
            <person name="Kanno A."/>
            <person name="Yue Z."/>
            <person name="Chen H."/>
            <person name="Li W."/>
            <person name="Chen Y."/>
            <person name="Xu X."/>
            <person name="Zhang Y."/>
            <person name="Luo S."/>
            <person name="Chen H."/>
            <person name="Gao J."/>
            <person name="Mao Z."/>
            <person name="Pires J.C."/>
            <person name="Luo M."/>
            <person name="Kudrna D."/>
            <person name="Wing R.A."/>
            <person name="Meyers B.C."/>
            <person name="Yi K."/>
            <person name="Kong H."/>
            <person name="Lavrijsen P."/>
            <person name="Sunseri F."/>
            <person name="Falavigna A."/>
            <person name="Ye Y."/>
            <person name="Leebens-Mack J.H."/>
            <person name="Chen G."/>
        </authorList>
    </citation>
    <scope>NUCLEOTIDE SEQUENCE [LARGE SCALE GENOMIC DNA]</scope>
    <source>
        <strain evidence="5">cv. DH0086</strain>
    </source>
</reference>
<feature type="domain" description="DYW" evidence="3">
    <location>
        <begin position="292"/>
        <end position="385"/>
    </location>
</feature>
<dbReference type="InterPro" id="IPR032867">
    <property type="entry name" value="DYW_dom"/>
</dbReference>
<dbReference type="FunFam" id="1.25.40.10:FF:000474">
    <property type="entry name" value="Pentatricopeptide repeat protein PPR986-12"/>
    <property type="match status" value="1"/>
</dbReference>
<dbReference type="Gramene" id="ONK64832">
    <property type="protein sequence ID" value="ONK64832"/>
    <property type="gene ID" value="A4U43_C07F30430"/>
</dbReference>
<dbReference type="PROSITE" id="PS51375">
    <property type="entry name" value="PPR"/>
    <property type="match status" value="1"/>
</dbReference>
<dbReference type="InterPro" id="IPR046848">
    <property type="entry name" value="E_motif"/>
</dbReference>
<dbReference type="Proteomes" id="UP000243459">
    <property type="component" value="Chromosome 7"/>
</dbReference>
<dbReference type="Pfam" id="PF13041">
    <property type="entry name" value="PPR_2"/>
    <property type="match status" value="1"/>
</dbReference>
<dbReference type="Pfam" id="PF20430">
    <property type="entry name" value="Eplus_motif"/>
    <property type="match status" value="1"/>
</dbReference>
<dbReference type="OMA" id="TSHPWSE"/>
<dbReference type="InterPro" id="IPR011990">
    <property type="entry name" value="TPR-like_helical_dom_sf"/>
</dbReference>
<proteinExistence type="predicted"/>